<keyword evidence="2" id="KW-0813">Transport</keyword>
<evidence type="ECO:0000256" key="6">
    <source>
        <dbReference type="ARBA" id="ARBA00023294"/>
    </source>
</evidence>
<dbReference type="GO" id="GO:0005789">
    <property type="term" value="C:endoplasmic reticulum membrane"/>
    <property type="evidence" value="ECO:0007669"/>
    <property type="project" value="UniProtKB-SubCell"/>
</dbReference>
<protein>
    <recommendedName>
        <fullName evidence="12">Auxin efflux carrier family protein</fullName>
    </recommendedName>
</protein>
<proteinExistence type="inferred from homology"/>
<evidence type="ECO:0000313" key="10">
    <source>
        <dbReference type="EMBL" id="KMZ61958.1"/>
    </source>
</evidence>
<dbReference type="GO" id="GO:0016020">
    <property type="term" value="C:membrane"/>
    <property type="evidence" value="ECO:0000318"/>
    <property type="project" value="GO_Central"/>
</dbReference>
<dbReference type="OMA" id="LMLQFTV"/>
<evidence type="ECO:0000256" key="5">
    <source>
        <dbReference type="ARBA" id="ARBA00023136"/>
    </source>
</evidence>
<feature type="transmembrane region" description="Helical" evidence="9">
    <location>
        <begin position="299"/>
        <end position="319"/>
    </location>
</feature>
<keyword evidence="3 9" id="KW-0812">Transmembrane</keyword>
<evidence type="ECO:0008006" key="12">
    <source>
        <dbReference type="Google" id="ProtNLM"/>
    </source>
</evidence>
<evidence type="ECO:0000313" key="11">
    <source>
        <dbReference type="Proteomes" id="UP000036987"/>
    </source>
</evidence>
<name>A0A0K9NZ08_ZOSMR</name>
<feature type="transmembrane region" description="Helical" evidence="9">
    <location>
        <begin position="146"/>
        <end position="169"/>
    </location>
</feature>
<keyword evidence="5 9" id="KW-0472">Membrane</keyword>
<comment type="subcellular location">
    <subcellularLocation>
        <location evidence="1">Endoplasmic reticulum membrane</location>
        <topology evidence="1">Multi-pass membrane protein</topology>
    </subcellularLocation>
</comment>
<feature type="transmembrane region" description="Helical" evidence="9">
    <location>
        <begin position="229"/>
        <end position="249"/>
    </location>
</feature>
<comment type="function">
    <text evidence="7">Involved in cellular auxin homeostasis by regulating auxin metabolism. Regulates intracellular auxin accumulation at the endoplasmic reticulum and thus auxin availability for nuclear auxin signaling.</text>
</comment>
<dbReference type="EMBL" id="LFYR01001429">
    <property type="protein sequence ID" value="KMZ61958.1"/>
    <property type="molecule type" value="Genomic_DNA"/>
</dbReference>
<evidence type="ECO:0000256" key="9">
    <source>
        <dbReference type="SAM" id="Phobius"/>
    </source>
</evidence>
<sequence length="392" mass="43018">MVEFWNLLLGAIRPPLQVLIVSCLGAFLATEYSGILSGDSRKILNKLVFYVFTPALVFGDLAQNITFEDMISWWFMPVNIGIIFLCGTILGWMVVKITKPDPQLEPLIIAVCSSGNLGNLLLIIIPSVCDEESGVFGNETTCRAHALSYASFSLAFGGFYIWTYTYNLIKTAGAIQHEKTNPDQGDEEEATTPLMNCQTTSIFPAFFEMCGLFRKIQGKYEWWSKAKEIFAPSTIGAIGGLIVGTIPWLKHTIIGESSPLGVIEDSANLLGQAAIPCVTIILGGNLLQGLEKSNLRASIIIAIILVKFVVLPAIGIAVVKGVSYLGLVPDDPLFKYVLMVQFTVPPPQSIGTMVEFFRVGQEECSIMFLWTHLFAAIGLAVWSMIYIWILVI</sequence>
<dbReference type="OrthoDB" id="191139at2759"/>
<dbReference type="STRING" id="29655.A0A0K9NZ08"/>
<dbReference type="PANTHER" id="PTHR31651">
    <property type="match status" value="1"/>
</dbReference>
<evidence type="ECO:0000256" key="4">
    <source>
        <dbReference type="ARBA" id="ARBA00022989"/>
    </source>
</evidence>
<organism evidence="10 11">
    <name type="scientific">Zostera marina</name>
    <name type="common">Eelgrass</name>
    <dbReference type="NCBI Taxonomy" id="29655"/>
    <lineage>
        <taxon>Eukaryota</taxon>
        <taxon>Viridiplantae</taxon>
        <taxon>Streptophyta</taxon>
        <taxon>Embryophyta</taxon>
        <taxon>Tracheophyta</taxon>
        <taxon>Spermatophyta</taxon>
        <taxon>Magnoliopsida</taxon>
        <taxon>Liliopsida</taxon>
        <taxon>Zosteraceae</taxon>
        <taxon>Zostera</taxon>
    </lineage>
</organism>
<feature type="transmembrane region" description="Helical" evidence="9">
    <location>
        <begin position="47"/>
        <end position="65"/>
    </location>
</feature>
<feature type="transmembrane region" description="Helical" evidence="9">
    <location>
        <begin position="269"/>
        <end position="287"/>
    </location>
</feature>
<dbReference type="InterPro" id="IPR045033">
    <property type="entry name" value="PILS1/3/4/5/7"/>
</dbReference>
<comment type="caution">
    <text evidence="10">The sequence shown here is derived from an EMBL/GenBank/DDBJ whole genome shotgun (WGS) entry which is preliminary data.</text>
</comment>
<accession>A0A0K9NZ08</accession>
<dbReference type="GO" id="GO:0022857">
    <property type="term" value="F:transmembrane transporter activity"/>
    <property type="evidence" value="ECO:0000318"/>
    <property type="project" value="GO_Central"/>
</dbReference>
<feature type="transmembrane region" description="Helical" evidence="9">
    <location>
        <begin position="71"/>
        <end position="95"/>
    </location>
</feature>
<keyword evidence="11" id="KW-1185">Reference proteome</keyword>
<evidence type="ECO:0000256" key="8">
    <source>
        <dbReference type="ARBA" id="ARBA00025752"/>
    </source>
</evidence>
<dbReference type="GO" id="GO:0080162">
    <property type="term" value="P:endoplasmic reticulum to cytosol auxin transport"/>
    <property type="evidence" value="ECO:0007669"/>
    <property type="project" value="InterPro"/>
</dbReference>
<feature type="transmembrane region" description="Helical" evidence="9">
    <location>
        <begin position="16"/>
        <end position="35"/>
    </location>
</feature>
<keyword evidence="4 9" id="KW-1133">Transmembrane helix</keyword>
<dbReference type="AlphaFoldDB" id="A0A0K9NZ08"/>
<dbReference type="GO" id="GO:0009734">
    <property type="term" value="P:auxin-activated signaling pathway"/>
    <property type="evidence" value="ECO:0007669"/>
    <property type="project" value="UniProtKB-KW"/>
</dbReference>
<evidence type="ECO:0000256" key="1">
    <source>
        <dbReference type="ARBA" id="ARBA00004477"/>
    </source>
</evidence>
<reference evidence="11" key="1">
    <citation type="journal article" date="2016" name="Nature">
        <title>The genome of the seagrass Zostera marina reveals angiosperm adaptation to the sea.</title>
        <authorList>
            <person name="Olsen J.L."/>
            <person name="Rouze P."/>
            <person name="Verhelst B."/>
            <person name="Lin Y.-C."/>
            <person name="Bayer T."/>
            <person name="Collen J."/>
            <person name="Dattolo E."/>
            <person name="De Paoli E."/>
            <person name="Dittami S."/>
            <person name="Maumus F."/>
            <person name="Michel G."/>
            <person name="Kersting A."/>
            <person name="Lauritano C."/>
            <person name="Lohaus R."/>
            <person name="Toepel M."/>
            <person name="Tonon T."/>
            <person name="Vanneste K."/>
            <person name="Amirebrahimi M."/>
            <person name="Brakel J."/>
            <person name="Bostroem C."/>
            <person name="Chovatia M."/>
            <person name="Grimwood J."/>
            <person name="Jenkins J.W."/>
            <person name="Jueterbock A."/>
            <person name="Mraz A."/>
            <person name="Stam W.T."/>
            <person name="Tice H."/>
            <person name="Bornberg-Bauer E."/>
            <person name="Green P.J."/>
            <person name="Pearson G.A."/>
            <person name="Procaccini G."/>
            <person name="Duarte C.M."/>
            <person name="Schmutz J."/>
            <person name="Reusch T.B.H."/>
            <person name="Van de Peer Y."/>
        </authorList>
    </citation>
    <scope>NUCLEOTIDE SEQUENCE [LARGE SCALE GENOMIC DNA]</scope>
    <source>
        <strain evidence="11">cv. Finnish</strain>
    </source>
</reference>
<dbReference type="Proteomes" id="UP000036987">
    <property type="component" value="Unassembled WGS sequence"/>
</dbReference>
<feature type="transmembrane region" description="Helical" evidence="9">
    <location>
        <begin position="367"/>
        <end position="391"/>
    </location>
</feature>
<evidence type="ECO:0000256" key="7">
    <source>
        <dbReference type="ARBA" id="ARBA00025100"/>
    </source>
</evidence>
<dbReference type="PANTHER" id="PTHR31651:SF3">
    <property type="entry name" value="PROTEIN PIN-LIKES 7"/>
    <property type="match status" value="1"/>
</dbReference>
<dbReference type="Pfam" id="PF03547">
    <property type="entry name" value="Mem_trans"/>
    <property type="match status" value="1"/>
</dbReference>
<dbReference type="InterPro" id="IPR004776">
    <property type="entry name" value="Mem_transp_PIN-like"/>
</dbReference>
<comment type="similarity">
    <text evidence="8">Belongs to the auxin efflux carrier (TC 2.A.69.2) family.</text>
</comment>
<evidence type="ECO:0000256" key="2">
    <source>
        <dbReference type="ARBA" id="ARBA00022448"/>
    </source>
</evidence>
<gene>
    <name evidence="10" type="ORF">ZOSMA_49G00270</name>
</gene>
<evidence type="ECO:0000256" key="3">
    <source>
        <dbReference type="ARBA" id="ARBA00022692"/>
    </source>
</evidence>
<feature type="transmembrane region" description="Helical" evidence="9">
    <location>
        <begin position="107"/>
        <end position="126"/>
    </location>
</feature>
<keyword evidence="6" id="KW-0927">Auxin signaling pathway</keyword>